<dbReference type="GO" id="GO:0003677">
    <property type="term" value="F:DNA binding"/>
    <property type="evidence" value="ECO:0007669"/>
    <property type="project" value="UniProtKB-UniRule"/>
</dbReference>
<evidence type="ECO:0000313" key="12">
    <source>
        <dbReference type="EMBL" id="QRI52433.1"/>
    </source>
</evidence>
<evidence type="ECO:0000256" key="4">
    <source>
        <dbReference type="ARBA" id="ARBA00022478"/>
    </source>
</evidence>
<reference evidence="11 13" key="2">
    <citation type="submission" date="2019-04" db="EMBL/GenBank/DDBJ databases">
        <title>Genome sequencing of Clostridium botulinum Groups I-IV and Clostridium butyricum.</title>
        <authorList>
            <person name="Brunt J."/>
            <person name="Van Vliet A.H.M."/>
            <person name="Stringer S.C."/>
            <person name="Carter A.T."/>
            <person name="Peck M.W."/>
        </authorList>
    </citation>
    <scope>NUCLEOTIDE SEQUENCE [LARGE SCALE GENOMIC DNA]</scope>
    <source>
        <strain evidence="11 13">Colworth BL30</strain>
    </source>
</reference>
<dbReference type="Gene3D" id="3.90.940.10">
    <property type="match status" value="1"/>
</dbReference>
<dbReference type="EMBL" id="SWQE01000006">
    <property type="protein sequence ID" value="NFJ09299.1"/>
    <property type="molecule type" value="Genomic_DNA"/>
</dbReference>
<dbReference type="Pfam" id="PF01192">
    <property type="entry name" value="RNA_pol_Rpb6"/>
    <property type="match status" value="1"/>
</dbReference>
<keyword evidence="7 10" id="KW-0804">Transcription</keyword>
<evidence type="ECO:0000256" key="2">
    <source>
        <dbReference type="ARBA" id="ARBA00012418"/>
    </source>
</evidence>
<accession>A0A0A2HFW4</accession>
<keyword evidence="5 10" id="KW-0808">Transferase</keyword>
<evidence type="ECO:0000256" key="5">
    <source>
        <dbReference type="ARBA" id="ARBA00022679"/>
    </source>
</evidence>
<dbReference type="InterPro" id="IPR003716">
    <property type="entry name" value="DNA-dir_RNA_pol_omega"/>
</dbReference>
<gene>
    <name evidence="10" type="primary">rpoZ</name>
    <name evidence="11" type="ORF">FC871_12615</name>
    <name evidence="12" type="ORF">JQS73_13480</name>
</gene>
<dbReference type="Proteomes" id="UP000480039">
    <property type="component" value="Unassembled WGS sequence"/>
</dbReference>
<name>A0A0A2HFW4_CLOBO</name>
<proteinExistence type="inferred from homology"/>
<evidence type="ECO:0000313" key="14">
    <source>
        <dbReference type="Proteomes" id="UP000663464"/>
    </source>
</evidence>
<dbReference type="SUPFAM" id="SSF63562">
    <property type="entry name" value="RPB6/omega subunit-like"/>
    <property type="match status" value="1"/>
</dbReference>
<dbReference type="PANTHER" id="PTHR34476:SF1">
    <property type="entry name" value="DNA-DIRECTED RNA POLYMERASE SUBUNIT OMEGA"/>
    <property type="match status" value="1"/>
</dbReference>
<dbReference type="InterPro" id="IPR036161">
    <property type="entry name" value="RPB6/omega-like_sf"/>
</dbReference>
<dbReference type="GO" id="GO:0000428">
    <property type="term" value="C:DNA-directed RNA polymerase complex"/>
    <property type="evidence" value="ECO:0007669"/>
    <property type="project" value="UniProtKB-KW"/>
</dbReference>
<evidence type="ECO:0000256" key="7">
    <source>
        <dbReference type="ARBA" id="ARBA00023163"/>
    </source>
</evidence>
<comment type="similarity">
    <text evidence="1 10">Belongs to the RNA polymerase subunit omega family.</text>
</comment>
<evidence type="ECO:0000256" key="1">
    <source>
        <dbReference type="ARBA" id="ARBA00006711"/>
    </source>
</evidence>
<comment type="function">
    <text evidence="10">Promotes RNA polymerase assembly. Latches the N- and C-terminal regions of the beta' subunit thereby facilitating its interaction with the beta and alpha subunits.</text>
</comment>
<keyword evidence="4 10" id="KW-0240">DNA-directed RNA polymerase</keyword>
<dbReference type="InterPro" id="IPR006110">
    <property type="entry name" value="Pol_omega/Rpo6/RPB6"/>
</dbReference>
<evidence type="ECO:0000256" key="10">
    <source>
        <dbReference type="HAMAP-Rule" id="MF_00366"/>
    </source>
</evidence>
<evidence type="ECO:0000256" key="9">
    <source>
        <dbReference type="ARBA" id="ARBA00048552"/>
    </source>
</evidence>
<keyword evidence="6 10" id="KW-0548">Nucleotidyltransferase</keyword>
<comment type="catalytic activity">
    <reaction evidence="9 10">
        <text>RNA(n) + a ribonucleoside 5'-triphosphate = RNA(n+1) + diphosphate</text>
        <dbReference type="Rhea" id="RHEA:21248"/>
        <dbReference type="Rhea" id="RHEA-COMP:14527"/>
        <dbReference type="Rhea" id="RHEA-COMP:17342"/>
        <dbReference type="ChEBI" id="CHEBI:33019"/>
        <dbReference type="ChEBI" id="CHEBI:61557"/>
        <dbReference type="ChEBI" id="CHEBI:140395"/>
        <dbReference type="EC" id="2.7.7.6"/>
    </reaction>
</comment>
<reference evidence="12" key="3">
    <citation type="submission" date="2021-02" db="EMBL/GenBank/DDBJ databases">
        <authorList>
            <person name="Dover N."/>
            <person name="Barash J.R."/>
            <person name="Bell J.M."/>
            <person name="Sylvester M.D."/>
            <person name="Arnon S."/>
        </authorList>
    </citation>
    <scope>NUCLEOTIDE SEQUENCE</scope>
    <source>
        <strain evidence="12">IBCA10-7060</strain>
    </source>
</reference>
<dbReference type="GO" id="GO:0006351">
    <property type="term" value="P:DNA-templated transcription"/>
    <property type="evidence" value="ECO:0007669"/>
    <property type="project" value="UniProtKB-UniRule"/>
</dbReference>
<dbReference type="EC" id="2.7.7.6" evidence="2 10"/>
<organism evidence="11 13">
    <name type="scientific">Clostridium botulinum</name>
    <dbReference type="NCBI Taxonomy" id="1491"/>
    <lineage>
        <taxon>Bacteria</taxon>
        <taxon>Bacillati</taxon>
        <taxon>Bacillota</taxon>
        <taxon>Clostridia</taxon>
        <taxon>Eubacteriales</taxon>
        <taxon>Clostridiaceae</taxon>
        <taxon>Clostridium</taxon>
    </lineage>
</organism>
<sequence length="72" mass="8003">MSNSMINPSIVNLLEKVDDRYSLVTITSKRSRQLIDGAKSLVDIDSTKPVTVAINEIHEGKITYKTVKEGIK</sequence>
<dbReference type="EMBL" id="CP069280">
    <property type="protein sequence ID" value="QRI52433.1"/>
    <property type="molecule type" value="Genomic_DNA"/>
</dbReference>
<evidence type="ECO:0000256" key="6">
    <source>
        <dbReference type="ARBA" id="ARBA00022695"/>
    </source>
</evidence>
<evidence type="ECO:0000256" key="3">
    <source>
        <dbReference type="ARBA" id="ARBA00013725"/>
    </source>
</evidence>
<evidence type="ECO:0000313" key="11">
    <source>
        <dbReference type="EMBL" id="NFJ09299.1"/>
    </source>
</evidence>
<dbReference type="RefSeq" id="WP_012342854.1">
    <property type="nucleotide sequence ID" value="NZ_CP069280.1"/>
</dbReference>
<comment type="subunit">
    <text evidence="10">The RNAP catalytic core consists of 2 alpha, 1 beta, 1 beta' and 1 omega subunit. When a sigma factor is associated with the core the holoenzyme is formed, which can initiate transcription.</text>
</comment>
<evidence type="ECO:0000256" key="8">
    <source>
        <dbReference type="ARBA" id="ARBA00029924"/>
    </source>
</evidence>
<protein>
    <recommendedName>
        <fullName evidence="3 10">DNA-directed RNA polymerase subunit omega</fullName>
        <shortName evidence="10">RNAP omega subunit</shortName>
        <ecNumber evidence="2 10">2.7.7.6</ecNumber>
    </recommendedName>
    <alternativeName>
        <fullName evidence="10">RNA polymerase omega subunit</fullName>
    </alternativeName>
    <alternativeName>
        <fullName evidence="8 10">Transcriptase subunit omega</fullName>
    </alternativeName>
</protein>
<reference evidence="12 14" key="1">
    <citation type="journal article" date="2014" name="J. Infect. Dis.">
        <title>Molecular characterization of a novel botulinum neurotoxin type H gene.</title>
        <authorList>
            <person name="Dover N."/>
            <person name="Barash J.R."/>
            <person name="Hill K.K."/>
            <person name="Xie G."/>
            <person name="Arnon S.S."/>
        </authorList>
    </citation>
    <scope>NUCLEOTIDE SEQUENCE [LARGE SCALE GENOMIC DNA]</scope>
    <source>
        <strain evidence="12 14">IBCA10-7060</strain>
    </source>
</reference>
<dbReference type="GO" id="GO:0003899">
    <property type="term" value="F:DNA-directed RNA polymerase activity"/>
    <property type="evidence" value="ECO:0007669"/>
    <property type="project" value="UniProtKB-UniRule"/>
</dbReference>
<dbReference type="AlphaFoldDB" id="A0A0A2HFW4"/>
<dbReference type="NCBIfam" id="TIGR00690">
    <property type="entry name" value="rpoZ"/>
    <property type="match status" value="1"/>
</dbReference>
<dbReference type="SMR" id="A0A0A2HFW4"/>
<dbReference type="PANTHER" id="PTHR34476">
    <property type="entry name" value="DNA-DIRECTED RNA POLYMERASE SUBUNIT OMEGA"/>
    <property type="match status" value="1"/>
</dbReference>
<evidence type="ECO:0000313" key="13">
    <source>
        <dbReference type="Proteomes" id="UP000480039"/>
    </source>
</evidence>
<dbReference type="HAMAP" id="MF_00366">
    <property type="entry name" value="RNApol_bact_RpoZ"/>
    <property type="match status" value="1"/>
</dbReference>
<dbReference type="Proteomes" id="UP000663464">
    <property type="component" value="Chromosome"/>
</dbReference>
<dbReference type="SMART" id="SM01409">
    <property type="entry name" value="RNA_pol_Rpb6"/>
    <property type="match status" value="1"/>
</dbReference>